<dbReference type="EMBL" id="CP002881">
    <property type="protein sequence ID" value="AEJ03761.1"/>
    <property type="molecule type" value="Genomic_DNA"/>
</dbReference>
<dbReference type="Gene3D" id="1.25.40.10">
    <property type="entry name" value="Tetratricopeptide repeat domain"/>
    <property type="match status" value="1"/>
</dbReference>
<protein>
    <recommendedName>
        <fullName evidence="2">Tetratricopeptide repeat protein 38</fullName>
    </recommendedName>
</protein>
<dbReference type="Proteomes" id="UP000008932">
    <property type="component" value="Chromosome"/>
</dbReference>
<reference evidence="5 6" key="1">
    <citation type="journal article" date="2011" name="J. Bacteriol.">
        <title>Complete Genome Sequence of the Type Strain Pseudomonas stutzeri CGMCC 1.1803.</title>
        <authorList>
            <person name="Chen M."/>
            <person name="Yan Y."/>
            <person name="Zhang W."/>
            <person name="Lu W."/>
            <person name="Wang J."/>
            <person name="Ping S."/>
            <person name="Lin M."/>
        </authorList>
    </citation>
    <scope>NUCLEOTIDE SEQUENCE [LARGE SCALE GENOMIC DNA]</scope>
    <source>
        <strain evidence="6">ATCC 17588 / DSM 5190 / CCUG 11256 / JCM 5965 / LMG 11199 / NCIMB 11358 / Stanier 221</strain>
    </source>
</reference>
<evidence type="ECO:0000313" key="6">
    <source>
        <dbReference type="Proteomes" id="UP000008932"/>
    </source>
</evidence>
<gene>
    <name evidence="5" type="ordered locus">PSTAB_0480</name>
</gene>
<evidence type="ECO:0000313" key="5">
    <source>
        <dbReference type="EMBL" id="AEJ03761.1"/>
    </source>
</evidence>
<evidence type="ECO:0000256" key="2">
    <source>
        <dbReference type="ARBA" id="ARBA00019992"/>
    </source>
</evidence>
<comment type="similarity">
    <text evidence="1">Belongs to the TTC38 family.</text>
</comment>
<name>F8H7W8_STUS2</name>
<reference key="2">
    <citation type="submission" date="2011-06" db="EMBL/GenBank/DDBJ databases">
        <title>Complete Genome Sequence of Pseudomonas stutzeri Strain CGMCC 1.1803.</title>
        <authorList>
            <person name="Yan Y."/>
            <person name="Chen M."/>
            <person name="Lu W."/>
            <person name="Zhang W."/>
            <person name="Ping S."/>
            <person name="Lin M."/>
        </authorList>
    </citation>
    <scope>NUCLEOTIDE SEQUENCE</scope>
    <source>
        <strain>ATCC 17588</strain>
    </source>
</reference>
<evidence type="ECO:0000256" key="4">
    <source>
        <dbReference type="ARBA" id="ARBA00022803"/>
    </source>
</evidence>
<dbReference type="InterPro" id="IPR033891">
    <property type="entry name" value="TTC38"/>
</dbReference>
<keyword evidence="3" id="KW-0677">Repeat</keyword>
<dbReference type="AlphaFoldDB" id="F8H7W8"/>
<accession>F8H7W8</accession>
<dbReference type="HOGENOM" id="CLU_029972_1_2_6"/>
<sequence>MEHRTMKDAHGYQLTGCNGEAQALLDQALAQFRCLHAASLATTEAALQASPELVMGHVLHAWLYLLGTEAAALPVARASRDRALALPHNEREARHLHALGLLMDGRWYAAGRALEDLSVDYPHDLLALQAGHQIDFFTGDARMLRDRIARVLPDWSLEVPGYHALLGLYAFGLEESGDYRLAERLGREAVALQPDDAWAQHAVAHVLEMQGRREEGIAWMRGNPAWQQDSMLAVHNWWHLALHHLEMDDFDSVLALFDGPLNGHGSSLALELIDASALLWRLQLRGVEVGQRWSGVAERWAAMAADGCYAFNDFHAAMAFACAGRDDLLDLLHDAQRRACGRADDNARFTALIGAPAVGAVEAFVEGDHARCVERLRGIRNQAQLFGGSHAQRDLIDQTLIVAAQRAGQQGLARALQRERLMLAEQRRMQ</sequence>
<dbReference type="InterPro" id="IPR011990">
    <property type="entry name" value="TPR-like_helical_dom_sf"/>
</dbReference>
<organism evidence="5 6">
    <name type="scientific">Stutzerimonas stutzeri (strain ATCC 17588 / DSM 5190 / CCUG 11256 / JCM 5965 / LMG 11199 / NBRC 14165 / NCIMB 11358 / Stanier 221)</name>
    <name type="common">Pseudomonas stutzeri</name>
    <dbReference type="NCBI Taxonomy" id="96563"/>
    <lineage>
        <taxon>Bacteria</taxon>
        <taxon>Pseudomonadati</taxon>
        <taxon>Pseudomonadota</taxon>
        <taxon>Gammaproteobacteria</taxon>
        <taxon>Pseudomonadales</taxon>
        <taxon>Pseudomonadaceae</taxon>
        <taxon>Stutzerimonas</taxon>
    </lineage>
</organism>
<dbReference type="KEGG" id="psz:PSTAB_0480"/>
<dbReference type="CDD" id="cd05804">
    <property type="entry name" value="StaR_like"/>
    <property type="match status" value="1"/>
</dbReference>
<evidence type="ECO:0000256" key="3">
    <source>
        <dbReference type="ARBA" id="ARBA00022737"/>
    </source>
</evidence>
<proteinExistence type="inferred from homology"/>
<reference evidence="6" key="3">
    <citation type="submission" date="2011-06" db="EMBL/GenBank/DDBJ databases">
        <title>Complete genome sequence of Pseudomonas stutzeri strain CGMCC 1.1803.</title>
        <authorList>
            <person name="Yan Y."/>
            <person name="Chen M."/>
            <person name="Lu W."/>
            <person name="Zhang W."/>
            <person name="Ping S."/>
            <person name="Lin M."/>
        </authorList>
    </citation>
    <scope>NUCLEOTIDE SEQUENCE [LARGE SCALE GENOMIC DNA]</scope>
    <source>
        <strain evidence="6">ATCC 17588 / DSM 5190 / CCUG 11256 / JCM 5965 / LMG 11199 / NCIMB 11358 / Stanier 221</strain>
    </source>
</reference>
<dbReference type="PANTHER" id="PTHR16263">
    <property type="entry name" value="TETRATRICOPEPTIDE REPEAT PROTEIN 38"/>
    <property type="match status" value="1"/>
</dbReference>
<dbReference type="SUPFAM" id="SSF48452">
    <property type="entry name" value="TPR-like"/>
    <property type="match status" value="1"/>
</dbReference>
<evidence type="ECO:0000256" key="1">
    <source>
        <dbReference type="ARBA" id="ARBA00005857"/>
    </source>
</evidence>
<keyword evidence="4" id="KW-0802">TPR repeat</keyword>
<dbReference type="PANTHER" id="PTHR16263:SF4">
    <property type="entry name" value="TETRATRICOPEPTIDE REPEAT PROTEIN 38"/>
    <property type="match status" value="1"/>
</dbReference>